<dbReference type="InterPro" id="IPR036278">
    <property type="entry name" value="Sialidase_sf"/>
</dbReference>
<name>A0A383EHW0_9ZZZZ</name>
<reference evidence="1" key="1">
    <citation type="submission" date="2018-05" db="EMBL/GenBank/DDBJ databases">
        <authorList>
            <person name="Lanie J.A."/>
            <person name="Ng W.-L."/>
            <person name="Kazmierczak K.M."/>
            <person name="Andrzejewski T.M."/>
            <person name="Davidsen T.M."/>
            <person name="Wayne K.J."/>
            <person name="Tettelin H."/>
            <person name="Glass J.I."/>
            <person name="Rusch D."/>
            <person name="Podicherti R."/>
            <person name="Tsui H.-C.T."/>
            <person name="Winkler M.E."/>
        </authorList>
    </citation>
    <scope>NUCLEOTIDE SEQUENCE</scope>
</reference>
<organism evidence="1">
    <name type="scientific">marine metagenome</name>
    <dbReference type="NCBI Taxonomy" id="408172"/>
    <lineage>
        <taxon>unclassified sequences</taxon>
        <taxon>metagenomes</taxon>
        <taxon>ecological metagenomes</taxon>
    </lineage>
</organism>
<evidence type="ECO:0008006" key="2">
    <source>
        <dbReference type="Google" id="ProtNLM"/>
    </source>
</evidence>
<feature type="non-terminal residue" evidence="1">
    <location>
        <position position="204"/>
    </location>
</feature>
<dbReference type="AlphaFoldDB" id="A0A383EHW0"/>
<evidence type="ECO:0000313" key="1">
    <source>
        <dbReference type="EMBL" id="SVE56447.1"/>
    </source>
</evidence>
<dbReference type="EMBL" id="UINC01226103">
    <property type="protein sequence ID" value="SVE56447.1"/>
    <property type="molecule type" value="Genomic_DNA"/>
</dbReference>
<dbReference type="SUPFAM" id="SSF50939">
    <property type="entry name" value="Sialidases"/>
    <property type="match status" value="1"/>
</dbReference>
<protein>
    <recommendedName>
        <fullName evidence="2">Sialidase domain-containing protein</fullName>
    </recommendedName>
</protein>
<proteinExistence type="predicted"/>
<accession>A0A383EHW0</accession>
<gene>
    <name evidence="1" type="ORF">METZ01_LOCUS509301</name>
</gene>
<dbReference type="Gene3D" id="2.120.10.10">
    <property type="match status" value="1"/>
</dbReference>
<sequence length="204" mass="22451">MANKTKDTDFTYKPAAKRRQSQIFFDPHSYSAFPHVIQLEGNELLLAFRQAPKQDVVRHTHPRSLITLIRSYDNGQSWDIENAAQMGAGGGQELGLIYFGKGKVGGALATHEVVPVDEGQRAGIAHIHEHEYPFDNVGGVWCWSDNYGLTWRVEHSTLFADKMQSCAPPVQLSDGALLVPTYGAVGRATFSSAILHRSADSGRT</sequence>